<evidence type="ECO:0000313" key="4">
    <source>
        <dbReference type="EMBL" id="TDP38283.1"/>
    </source>
</evidence>
<organism evidence="4 5">
    <name type="scientific">Idiomarina aquatica</name>
    <dbReference type="NCBI Taxonomy" id="1327752"/>
    <lineage>
        <taxon>Bacteria</taxon>
        <taxon>Pseudomonadati</taxon>
        <taxon>Pseudomonadota</taxon>
        <taxon>Gammaproteobacteria</taxon>
        <taxon>Alteromonadales</taxon>
        <taxon>Idiomarinaceae</taxon>
        <taxon>Idiomarina</taxon>
    </lineage>
</organism>
<comment type="caution">
    <text evidence="4">The sequence shown here is derived from an EMBL/GenBank/DDBJ whole genome shotgun (WGS) entry which is preliminary data.</text>
</comment>
<keyword evidence="5" id="KW-1185">Reference proteome</keyword>
<name>A0A4R6PKV6_9GAMM</name>
<dbReference type="OrthoDB" id="5901526at2"/>
<dbReference type="Proteomes" id="UP000295531">
    <property type="component" value="Unassembled WGS sequence"/>
</dbReference>
<evidence type="ECO:0000313" key="5">
    <source>
        <dbReference type="Proteomes" id="UP000295531"/>
    </source>
</evidence>
<feature type="domain" description="Outer membrane protein beta-barrel" evidence="3">
    <location>
        <begin position="13"/>
        <end position="186"/>
    </location>
</feature>
<dbReference type="AlphaFoldDB" id="A0A4R6PKV6"/>
<dbReference type="SUPFAM" id="SSF56925">
    <property type="entry name" value="OMPA-like"/>
    <property type="match status" value="1"/>
</dbReference>
<evidence type="ECO:0000256" key="1">
    <source>
        <dbReference type="ARBA" id="ARBA00022729"/>
    </source>
</evidence>
<evidence type="ECO:0000256" key="2">
    <source>
        <dbReference type="SAM" id="SignalP"/>
    </source>
</evidence>
<dbReference type="InterPro" id="IPR011250">
    <property type="entry name" value="OMP/PagP_B-barrel"/>
</dbReference>
<sequence>MQGIFKKLSLVTLSALASTSALAQQPMQWNDYYIAVQGSQFSADSGAADIPTAKPNVLSFAVGQTIHPNVAVEARLGFGVASDTISYEVMPGTSINSEVELDYAVSLLAKPQAQLTNQLSVYALAGWSRSEISSGGASGAESGLSVGAGFEVKTSQQLGFYLDWLRLMDEDYFELSSINLGMTYRF</sequence>
<accession>A0A4R6PKV6</accession>
<dbReference type="InterPro" id="IPR027385">
    <property type="entry name" value="Beta-barrel_OMP"/>
</dbReference>
<feature type="chain" id="PRO_5020466098" evidence="2">
    <location>
        <begin position="24"/>
        <end position="186"/>
    </location>
</feature>
<evidence type="ECO:0000259" key="3">
    <source>
        <dbReference type="Pfam" id="PF13505"/>
    </source>
</evidence>
<dbReference type="Pfam" id="PF13505">
    <property type="entry name" value="OMP_b-brl"/>
    <property type="match status" value="1"/>
</dbReference>
<proteinExistence type="predicted"/>
<dbReference type="RefSeq" id="WP_133539325.1">
    <property type="nucleotide sequence ID" value="NZ_SNXI01000005.1"/>
</dbReference>
<protein>
    <submittedName>
        <fullName evidence="4">Outer membrane protein with beta-barrel domain</fullName>
    </submittedName>
</protein>
<dbReference type="EMBL" id="SNXI01000005">
    <property type="protein sequence ID" value="TDP38283.1"/>
    <property type="molecule type" value="Genomic_DNA"/>
</dbReference>
<feature type="signal peptide" evidence="2">
    <location>
        <begin position="1"/>
        <end position="23"/>
    </location>
</feature>
<reference evidence="4 5" key="1">
    <citation type="submission" date="2019-03" db="EMBL/GenBank/DDBJ databases">
        <title>Freshwater and sediment microbial communities from various areas in North America, analyzing microbe dynamics in response to fracking.</title>
        <authorList>
            <person name="Lamendella R."/>
        </authorList>
    </citation>
    <scope>NUCLEOTIDE SEQUENCE [LARGE SCALE GENOMIC DNA]</scope>
    <source>
        <strain evidence="4 5">18_TX</strain>
    </source>
</reference>
<keyword evidence="1 2" id="KW-0732">Signal</keyword>
<dbReference type="Gene3D" id="2.40.160.20">
    <property type="match status" value="1"/>
</dbReference>
<gene>
    <name evidence="4" type="ORF">DEU29_105135</name>
</gene>